<evidence type="ECO:0000313" key="1">
    <source>
        <dbReference type="EMBL" id="GFS53754.1"/>
    </source>
</evidence>
<organism evidence="1 2">
    <name type="scientific">Trichonephila inaurata madagascariensis</name>
    <dbReference type="NCBI Taxonomy" id="2747483"/>
    <lineage>
        <taxon>Eukaryota</taxon>
        <taxon>Metazoa</taxon>
        <taxon>Ecdysozoa</taxon>
        <taxon>Arthropoda</taxon>
        <taxon>Chelicerata</taxon>
        <taxon>Arachnida</taxon>
        <taxon>Araneae</taxon>
        <taxon>Araneomorphae</taxon>
        <taxon>Entelegynae</taxon>
        <taxon>Araneoidea</taxon>
        <taxon>Nephilidae</taxon>
        <taxon>Trichonephila</taxon>
        <taxon>Trichonephila inaurata</taxon>
    </lineage>
</organism>
<protein>
    <submittedName>
        <fullName evidence="1">Uncharacterized protein</fullName>
    </submittedName>
</protein>
<dbReference type="Gene3D" id="3.30.200.20">
    <property type="entry name" value="Phosphorylase Kinase, domain 1"/>
    <property type="match status" value="1"/>
</dbReference>
<sequence>MSGYSPEERIRELEQMFLGGPIIANGKSFSIETLLDVLLVLYDECCNSTLRREKTVSTFIENGIYYLIANWIYKFENPVIDF</sequence>
<dbReference type="EMBL" id="BMAV01026836">
    <property type="protein sequence ID" value="GFS53754.1"/>
    <property type="molecule type" value="Genomic_DNA"/>
</dbReference>
<reference evidence="1" key="1">
    <citation type="submission" date="2020-08" db="EMBL/GenBank/DDBJ databases">
        <title>Multicomponent nature underlies the extraordinary mechanical properties of spider dragline silk.</title>
        <authorList>
            <person name="Kono N."/>
            <person name="Nakamura H."/>
            <person name="Mori M."/>
            <person name="Yoshida Y."/>
            <person name="Ohtoshi R."/>
            <person name="Malay A.D."/>
            <person name="Moran D.A.P."/>
            <person name="Tomita M."/>
            <person name="Numata K."/>
            <person name="Arakawa K."/>
        </authorList>
    </citation>
    <scope>NUCLEOTIDE SEQUENCE</scope>
</reference>
<accession>A0A8X6IPK7</accession>
<name>A0A8X6IPK7_9ARAC</name>
<proteinExistence type="predicted"/>
<evidence type="ECO:0000313" key="2">
    <source>
        <dbReference type="Proteomes" id="UP000886998"/>
    </source>
</evidence>
<keyword evidence="2" id="KW-1185">Reference proteome</keyword>
<dbReference type="AlphaFoldDB" id="A0A8X6IPK7"/>
<dbReference type="OrthoDB" id="6421305at2759"/>
<gene>
    <name evidence="1" type="primary">X975_23680</name>
    <name evidence="1" type="ORF">TNIN_380581</name>
</gene>
<dbReference type="Proteomes" id="UP000886998">
    <property type="component" value="Unassembled WGS sequence"/>
</dbReference>
<comment type="caution">
    <text evidence="1">The sequence shown here is derived from an EMBL/GenBank/DDBJ whole genome shotgun (WGS) entry which is preliminary data.</text>
</comment>